<comment type="similarity">
    <text evidence="1">Belongs to the protein prenyltransferase subunit alpha family.</text>
</comment>
<keyword evidence="2" id="KW-0637">Prenyltransferase</keyword>
<keyword evidence="5" id="KW-0732">Signal</keyword>
<feature type="chain" id="PRO_5041938743" description="Protein prenyltransferase" evidence="5">
    <location>
        <begin position="19"/>
        <end position="334"/>
    </location>
</feature>
<keyword evidence="7" id="KW-1185">Reference proteome</keyword>
<keyword evidence="3" id="KW-0808">Transferase</keyword>
<dbReference type="GO" id="GO:0008318">
    <property type="term" value="F:protein prenyltransferase activity"/>
    <property type="evidence" value="ECO:0007669"/>
    <property type="project" value="InterPro"/>
</dbReference>
<evidence type="ECO:0000313" key="6">
    <source>
        <dbReference type="EMBL" id="KAJ7209715.1"/>
    </source>
</evidence>
<dbReference type="Pfam" id="PF01239">
    <property type="entry name" value="PPTA"/>
    <property type="match status" value="1"/>
</dbReference>
<feature type="signal peptide" evidence="5">
    <location>
        <begin position="1"/>
        <end position="18"/>
    </location>
</feature>
<sequence length="334" mass="37168">MALVHTLGNLLMQSSVLSVEIVPGGMEQWAIGAEDFPFLYTDGHLGVPQRVLYQLYLLAIPLLNTNRDIPSQADASCVVLLANPAHQTALNTRKRLIQSASLSASAELAFSARVIASSRPCAKESIQWAHRRWLLAFIYPRAHSGGVSPAHDGDPVPDIPPETIENEFGLISRCCELYPRNYHAWSHHHFIVECILASLGDSHPSDSPHLPQFVRQIQNLRHWIECHVSDYSAMHQTCNVVSRLQSLHQYHTVLGELADPSYHFEHAMSLVTSFPGHESLWMYLRAIIGASPTNASTFIALAMSSAAELSGPFRDQFILWVKRGEIVDQLAIRS</sequence>
<evidence type="ECO:0000256" key="5">
    <source>
        <dbReference type="SAM" id="SignalP"/>
    </source>
</evidence>
<dbReference type="AlphaFoldDB" id="A0AAD6YA72"/>
<dbReference type="PANTHER" id="PTHR11129:SF3">
    <property type="entry name" value="PROTEIN PRENYLTRANSFERASE ALPHA SUBUNIT REPEAT-CONTAINING PROTEIN 1"/>
    <property type="match status" value="1"/>
</dbReference>
<evidence type="ECO:0000256" key="2">
    <source>
        <dbReference type="ARBA" id="ARBA00022602"/>
    </source>
</evidence>
<evidence type="ECO:0000256" key="4">
    <source>
        <dbReference type="ARBA" id="ARBA00022737"/>
    </source>
</evidence>
<dbReference type="PANTHER" id="PTHR11129">
    <property type="entry name" value="PROTEIN FARNESYLTRANSFERASE ALPHA SUBUNIT/RAB GERANYLGERANYL TRANSFERASE ALPHA SUBUNIT"/>
    <property type="match status" value="1"/>
</dbReference>
<dbReference type="EMBL" id="JARJCW010000030">
    <property type="protein sequence ID" value="KAJ7209715.1"/>
    <property type="molecule type" value="Genomic_DNA"/>
</dbReference>
<evidence type="ECO:0000256" key="1">
    <source>
        <dbReference type="ARBA" id="ARBA00006734"/>
    </source>
</evidence>
<dbReference type="SUPFAM" id="SSF48439">
    <property type="entry name" value="Protein prenylyltransferase"/>
    <property type="match status" value="1"/>
</dbReference>
<reference evidence="6" key="1">
    <citation type="submission" date="2023-03" db="EMBL/GenBank/DDBJ databases">
        <title>Massive genome expansion in bonnet fungi (Mycena s.s.) driven by repeated elements and novel gene families across ecological guilds.</title>
        <authorList>
            <consortium name="Lawrence Berkeley National Laboratory"/>
            <person name="Harder C.B."/>
            <person name="Miyauchi S."/>
            <person name="Viragh M."/>
            <person name="Kuo A."/>
            <person name="Thoen E."/>
            <person name="Andreopoulos B."/>
            <person name="Lu D."/>
            <person name="Skrede I."/>
            <person name="Drula E."/>
            <person name="Henrissat B."/>
            <person name="Morin E."/>
            <person name="Kohler A."/>
            <person name="Barry K."/>
            <person name="LaButti K."/>
            <person name="Morin E."/>
            <person name="Salamov A."/>
            <person name="Lipzen A."/>
            <person name="Mereny Z."/>
            <person name="Hegedus B."/>
            <person name="Baldrian P."/>
            <person name="Stursova M."/>
            <person name="Weitz H."/>
            <person name="Taylor A."/>
            <person name="Grigoriev I.V."/>
            <person name="Nagy L.G."/>
            <person name="Martin F."/>
            <person name="Kauserud H."/>
        </authorList>
    </citation>
    <scope>NUCLEOTIDE SEQUENCE</scope>
    <source>
        <strain evidence="6">9144</strain>
    </source>
</reference>
<accession>A0AAD6YA72</accession>
<name>A0AAD6YA72_9AGAR</name>
<dbReference type="PROSITE" id="PS51147">
    <property type="entry name" value="PFTA"/>
    <property type="match status" value="1"/>
</dbReference>
<keyword evidence="4" id="KW-0677">Repeat</keyword>
<dbReference type="GO" id="GO:0005737">
    <property type="term" value="C:cytoplasm"/>
    <property type="evidence" value="ECO:0007669"/>
    <property type="project" value="TreeGrafter"/>
</dbReference>
<dbReference type="Proteomes" id="UP001219525">
    <property type="component" value="Unassembled WGS sequence"/>
</dbReference>
<protein>
    <recommendedName>
        <fullName evidence="8">Protein prenyltransferase</fullName>
    </recommendedName>
</protein>
<comment type="caution">
    <text evidence="6">The sequence shown here is derived from an EMBL/GenBank/DDBJ whole genome shotgun (WGS) entry which is preliminary data.</text>
</comment>
<dbReference type="Gene3D" id="1.25.40.120">
    <property type="entry name" value="Protein prenylyltransferase"/>
    <property type="match status" value="1"/>
</dbReference>
<proteinExistence type="inferred from homology"/>
<evidence type="ECO:0000256" key="3">
    <source>
        <dbReference type="ARBA" id="ARBA00022679"/>
    </source>
</evidence>
<gene>
    <name evidence="6" type="ORF">GGX14DRAFT_631691</name>
</gene>
<dbReference type="InterPro" id="IPR002088">
    <property type="entry name" value="Prenyl_trans_a"/>
</dbReference>
<organism evidence="6 7">
    <name type="scientific">Mycena pura</name>
    <dbReference type="NCBI Taxonomy" id="153505"/>
    <lineage>
        <taxon>Eukaryota</taxon>
        <taxon>Fungi</taxon>
        <taxon>Dikarya</taxon>
        <taxon>Basidiomycota</taxon>
        <taxon>Agaricomycotina</taxon>
        <taxon>Agaricomycetes</taxon>
        <taxon>Agaricomycetidae</taxon>
        <taxon>Agaricales</taxon>
        <taxon>Marasmiineae</taxon>
        <taxon>Mycenaceae</taxon>
        <taxon>Mycena</taxon>
    </lineage>
</organism>
<evidence type="ECO:0000313" key="7">
    <source>
        <dbReference type="Proteomes" id="UP001219525"/>
    </source>
</evidence>
<evidence type="ECO:0008006" key="8">
    <source>
        <dbReference type="Google" id="ProtNLM"/>
    </source>
</evidence>